<dbReference type="AlphaFoldDB" id="A0A401H2Y3"/>
<feature type="compositionally biased region" description="Low complexity" evidence="1">
    <location>
        <begin position="82"/>
        <end position="91"/>
    </location>
</feature>
<sequence>MPREYTTVPPIRTTLLLWGSLIVAAGVSYYYAKQHINERRKSQEVTGVRPSGKLDWRARVAQEERQAAQRTTVPAGAREAADGGSAKSSSG</sequence>
<gene>
    <name evidence="3" type="ORF">SCP_1401760</name>
</gene>
<keyword evidence="4" id="KW-1185">Reference proteome</keyword>
<dbReference type="PANTHER" id="PTHR41800">
    <property type="entry name" value="EXPRESSED PROTEIN"/>
    <property type="match status" value="1"/>
</dbReference>
<feature type="transmembrane region" description="Helical" evidence="2">
    <location>
        <begin position="15"/>
        <end position="32"/>
    </location>
</feature>
<dbReference type="InterPro" id="IPR031833">
    <property type="entry name" value="DUF4748"/>
</dbReference>
<name>A0A401H2Y3_9APHY</name>
<dbReference type="InParanoid" id="A0A401H2Y3"/>
<evidence type="ECO:0000313" key="3">
    <source>
        <dbReference type="EMBL" id="GBE88771.1"/>
    </source>
</evidence>
<evidence type="ECO:0000256" key="1">
    <source>
        <dbReference type="SAM" id="MobiDB-lite"/>
    </source>
</evidence>
<evidence type="ECO:0000313" key="4">
    <source>
        <dbReference type="Proteomes" id="UP000287166"/>
    </source>
</evidence>
<comment type="caution">
    <text evidence="3">The sequence shown here is derived from an EMBL/GenBank/DDBJ whole genome shotgun (WGS) entry which is preliminary data.</text>
</comment>
<protein>
    <submittedName>
        <fullName evidence="3">Uncharacterized protein</fullName>
    </submittedName>
</protein>
<dbReference type="Pfam" id="PF15932">
    <property type="entry name" value="DUF4748"/>
    <property type="match status" value="1"/>
</dbReference>
<dbReference type="EMBL" id="BFAD01000014">
    <property type="protein sequence ID" value="GBE88771.1"/>
    <property type="molecule type" value="Genomic_DNA"/>
</dbReference>
<dbReference type="Proteomes" id="UP000287166">
    <property type="component" value="Unassembled WGS sequence"/>
</dbReference>
<reference evidence="3 4" key="1">
    <citation type="journal article" date="2018" name="Sci. Rep.">
        <title>Genome sequence of the cauliflower mushroom Sparassis crispa (Hanabiratake) and its association with beneficial usage.</title>
        <authorList>
            <person name="Kiyama R."/>
            <person name="Furutani Y."/>
            <person name="Kawaguchi K."/>
            <person name="Nakanishi T."/>
        </authorList>
    </citation>
    <scope>NUCLEOTIDE SEQUENCE [LARGE SCALE GENOMIC DNA]</scope>
</reference>
<accession>A0A401H2Y3</accession>
<dbReference type="PANTHER" id="PTHR41800:SF1">
    <property type="entry name" value="EXPRESSED PROTEIN"/>
    <property type="match status" value="1"/>
</dbReference>
<keyword evidence="2" id="KW-1133">Transmembrane helix</keyword>
<dbReference type="RefSeq" id="XP_027619684.1">
    <property type="nucleotide sequence ID" value="XM_027763883.1"/>
</dbReference>
<proteinExistence type="predicted"/>
<dbReference type="GeneID" id="38785688"/>
<keyword evidence="2" id="KW-0472">Membrane</keyword>
<dbReference type="OrthoDB" id="2559326at2759"/>
<evidence type="ECO:0000256" key="2">
    <source>
        <dbReference type="SAM" id="Phobius"/>
    </source>
</evidence>
<feature type="region of interest" description="Disordered" evidence="1">
    <location>
        <begin position="61"/>
        <end position="91"/>
    </location>
</feature>
<keyword evidence="2" id="KW-0812">Transmembrane</keyword>
<organism evidence="3 4">
    <name type="scientific">Sparassis crispa</name>
    <dbReference type="NCBI Taxonomy" id="139825"/>
    <lineage>
        <taxon>Eukaryota</taxon>
        <taxon>Fungi</taxon>
        <taxon>Dikarya</taxon>
        <taxon>Basidiomycota</taxon>
        <taxon>Agaricomycotina</taxon>
        <taxon>Agaricomycetes</taxon>
        <taxon>Polyporales</taxon>
        <taxon>Sparassidaceae</taxon>
        <taxon>Sparassis</taxon>
    </lineage>
</organism>